<dbReference type="SUPFAM" id="SSF55194">
    <property type="entry name" value="Ribosome recycling factor, RRF"/>
    <property type="match status" value="1"/>
</dbReference>
<dbReference type="EMBL" id="CP001991">
    <property type="protein sequence ID" value="ADE20011.1"/>
    <property type="molecule type" value="Genomic_DNA"/>
</dbReference>
<proteinExistence type="inferred from homology"/>
<protein>
    <recommendedName>
        <fullName evidence="3">Ribosome-recycling factor</fullName>
        <shortName evidence="3">RRF</shortName>
    </recommendedName>
    <alternativeName>
        <fullName evidence="3">Ribosome-releasing factor</fullName>
    </alternativeName>
</protein>
<dbReference type="GO" id="GO:0005737">
    <property type="term" value="C:cytoplasm"/>
    <property type="evidence" value="ECO:0007669"/>
    <property type="project" value="UniProtKB-SubCell"/>
</dbReference>
<dbReference type="AlphaFoldDB" id="D5E681"/>
<reference key="2">
    <citation type="submission" date="2010-03" db="EMBL/GenBank/DDBJ databases">
        <authorList>
            <person name="Ma Z."/>
            <person name="Wang X."/>
            <person name="Liu H."/>
        </authorList>
    </citation>
    <scope>NUCLEOTIDE SEQUENCE</scope>
    <source>
        <strain>MP145</strain>
    </source>
</reference>
<sequence>MELDLYLLEIEDAAQKAINHYKFELSKMSTGRANPQIIKGIRVTYYDTPTPLEELSNISVPEPQQLLIKPYDISSVRDIVKALTNANLGILPVDEGHQIRMTFPTLTTERRKEIVKSLSKYTEAAKVTIRNARQDVNKSIKNDEELSEDIEKRYLEAIQKEVDKYTEIINDLTKEKENDLMKL</sequence>
<dbReference type="HAMAP" id="MF_00040">
    <property type="entry name" value="RRF"/>
    <property type="match status" value="1"/>
</dbReference>
<evidence type="ECO:0000256" key="1">
    <source>
        <dbReference type="ARBA" id="ARBA00005912"/>
    </source>
</evidence>
<dbReference type="eggNOG" id="COG0233">
    <property type="taxonomic scope" value="Bacteria"/>
</dbReference>
<feature type="domain" description="Ribosome recycling factor" evidence="4">
    <location>
        <begin position="22"/>
        <end position="181"/>
    </location>
</feature>
<dbReference type="InterPro" id="IPR036191">
    <property type="entry name" value="RRF_sf"/>
</dbReference>
<reference evidence="6" key="1">
    <citation type="submission" date="2010-03" db="EMBL/GenBank/DDBJ databases">
        <title>The complete genome of Mycoplasma crocodyli MP145.</title>
        <authorList>
            <person name="Glass J.I."/>
            <person name="Durkin A.S."/>
            <person name="Hostetler J."/>
            <person name="Jackson J."/>
            <person name="Johnson J."/>
            <person name="May M.A."/>
            <person name="Paralanov V."/>
            <person name="Radune D."/>
            <person name="Szczypinski B."/>
            <person name="Brown D.R."/>
        </authorList>
    </citation>
    <scope>NUCLEOTIDE SEQUENCE [LARGE SCALE GENOMIC DNA]</scope>
    <source>
        <strain evidence="6">ATCC 51981 / MP145</strain>
    </source>
</reference>
<keyword evidence="6" id="KW-1185">Reference proteome</keyword>
<dbReference type="PANTHER" id="PTHR20982">
    <property type="entry name" value="RIBOSOME RECYCLING FACTOR"/>
    <property type="match status" value="1"/>
</dbReference>
<evidence type="ECO:0000313" key="5">
    <source>
        <dbReference type="EMBL" id="ADE20011.1"/>
    </source>
</evidence>
<dbReference type="Gene3D" id="1.10.132.20">
    <property type="entry name" value="Ribosome-recycling factor"/>
    <property type="match status" value="1"/>
</dbReference>
<dbReference type="Proteomes" id="UP000001845">
    <property type="component" value="Chromosome"/>
</dbReference>
<evidence type="ECO:0000313" key="6">
    <source>
        <dbReference type="Proteomes" id="UP000001845"/>
    </source>
</evidence>
<dbReference type="RefSeq" id="WP_013054787.1">
    <property type="nucleotide sequence ID" value="NC_014014.1"/>
</dbReference>
<name>D5E681_MYCCM</name>
<reference evidence="5 6" key="3">
    <citation type="journal article" date="2011" name="J. Bacteriol.">
        <title>Genome sequences of Mycoplasma alligatoris A21JP2T and Mycoplasma crocodyli MP145T.</title>
        <authorList>
            <person name="Brown D.R."/>
            <person name="Farmerie W.G."/>
            <person name="May M."/>
            <person name="Benders G.A."/>
            <person name="Durkin A.S."/>
            <person name="Hlavinka K."/>
            <person name="Hostetler J."/>
            <person name="Jackson J."/>
            <person name="Johnson J."/>
            <person name="Miller R.H."/>
            <person name="Paralanov V."/>
            <person name="Radune D."/>
            <person name="Szczypinski B."/>
            <person name="Glass J.I."/>
        </authorList>
    </citation>
    <scope>NUCLEOTIDE SEQUENCE [LARGE SCALE GENOMIC DNA]</scope>
    <source>
        <strain evidence="6">ATCC 51981 / MP145</strain>
    </source>
</reference>
<organism evidence="5 6">
    <name type="scientific">Mycoplasma crocodyli (strain ATCC 51981 / MP145)</name>
    <dbReference type="NCBI Taxonomy" id="512564"/>
    <lineage>
        <taxon>Bacteria</taxon>
        <taxon>Bacillati</taxon>
        <taxon>Mycoplasmatota</taxon>
        <taxon>Mollicutes</taxon>
        <taxon>Mycoplasmataceae</taxon>
        <taxon>Mycoplasma</taxon>
    </lineage>
</organism>
<dbReference type="Pfam" id="PF01765">
    <property type="entry name" value="RRF"/>
    <property type="match status" value="1"/>
</dbReference>
<dbReference type="FunFam" id="3.30.1360.40:FF:000001">
    <property type="entry name" value="Ribosome-recycling factor"/>
    <property type="match status" value="1"/>
</dbReference>
<dbReference type="KEGG" id="mcd:MCRO_0670"/>
<keyword evidence="3" id="KW-0963">Cytoplasm</keyword>
<evidence type="ECO:0000256" key="3">
    <source>
        <dbReference type="HAMAP-Rule" id="MF_00040"/>
    </source>
</evidence>
<dbReference type="OrthoDB" id="9804006at2"/>
<gene>
    <name evidence="3 5" type="primary">frr</name>
    <name evidence="5" type="ordered locus">MCRO_0670</name>
</gene>
<comment type="subcellular location">
    <subcellularLocation>
        <location evidence="3">Cytoplasm</location>
    </subcellularLocation>
</comment>
<dbReference type="InterPro" id="IPR023584">
    <property type="entry name" value="Ribosome_recyc_fac_dom"/>
</dbReference>
<dbReference type="NCBIfam" id="TIGR00496">
    <property type="entry name" value="frr"/>
    <property type="match status" value="1"/>
</dbReference>
<dbReference type="PANTHER" id="PTHR20982:SF3">
    <property type="entry name" value="MITOCHONDRIAL RIBOSOME RECYCLING FACTOR PSEUDO 1"/>
    <property type="match status" value="1"/>
</dbReference>
<evidence type="ECO:0000259" key="4">
    <source>
        <dbReference type="Pfam" id="PF01765"/>
    </source>
</evidence>
<dbReference type="HOGENOM" id="CLU_073981_2_1_14"/>
<comment type="function">
    <text evidence="3">Responsible for the release of ribosomes from messenger RNA at the termination of protein biosynthesis. May increase the efficiency of translation by recycling ribosomes from one round of translation to another.</text>
</comment>
<dbReference type="STRING" id="512564.MCRO_0670"/>
<dbReference type="GO" id="GO:0043023">
    <property type="term" value="F:ribosomal large subunit binding"/>
    <property type="evidence" value="ECO:0007669"/>
    <property type="project" value="TreeGrafter"/>
</dbReference>
<keyword evidence="2 3" id="KW-0648">Protein biosynthesis</keyword>
<comment type="similarity">
    <text evidence="1 3">Belongs to the RRF family.</text>
</comment>
<evidence type="ECO:0000256" key="2">
    <source>
        <dbReference type="ARBA" id="ARBA00022917"/>
    </source>
</evidence>
<dbReference type="GO" id="GO:0006415">
    <property type="term" value="P:translational termination"/>
    <property type="evidence" value="ECO:0007669"/>
    <property type="project" value="UniProtKB-UniRule"/>
</dbReference>
<dbReference type="InterPro" id="IPR002661">
    <property type="entry name" value="Ribosome_recyc_fac"/>
</dbReference>
<accession>D5E681</accession>
<dbReference type="Gene3D" id="3.30.1360.40">
    <property type="match status" value="1"/>
</dbReference>